<evidence type="ECO:0000256" key="5">
    <source>
        <dbReference type="ARBA" id="ARBA00022833"/>
    </source>
</evidence>
<dbReference type="GO" id="GO:0031499">
    <property type="term" value="C:TRAMP complex"/>
    <property type="evidence" value="ECO:0007669"/>
    <property type="project" value="TreeGrafter"/>
</dbReference>
<name>A0A058ZEK1_FONAL</name>
<keyword evidence="5" id="KW-0862">Zinc</keyword>
<dbReference type="GO" id="GO:0071037">
    <property type="term" value="P:nuclear polyadenylation-dependent snRNA catabolic process"/>
    <property type="evidence" value="ECO:0007669"/>
    <property type="project" value="TreeGrafter"/>
</dbReference>
<dbReference type="PANTHER" id="PTHR46543:SF1">
    <property type="entry name" value="ZINC FINGER CCHC DOMAIN-CONTAINING PROTEIN 7"/>
    <property type="match status" value="1"/>
</dbReference>
<dbReference type="InterPro" id="IPR001878">
    <property type="entry name" value="Znf_CCHC"/>
</dbReference>
<feature type="region of interest" description="Disordered" evidence="8">
    <location>
        <begin position="222"/>
        <end position="243"/>
    </location>
</feature>
<dbReference type="GO" id="GO:0003723">
    <property type="term" value="F:RNA binding"/>
    <property type="evidence" value="ECO:0007669"/>
    <property type="project" value="TreeGrafter"/>
</dbReference>
<dbReference type="OrthoDB" id="7608935at2759"/>
<evidence type="ECO:0000256" key="1">
    <source>
        <dbReference type="ARBA" id="ARBA00004123"/>
    </source>
</evidence>
<keyword evidence="6" id="KW-0539">Nucleus</keyword>
<feature type="compositionally biased region" description="Acidic residues" evidence="8">
    <location>
        <begin position="167"/>
        <end position="192"/>
    </location>
</feature>
<protein>
    <recommendedName>
        <fullName evidence="9">CCHC-type domain-containing protein</fullName>
    </recommendedName>
</protein>
<evidence type="ECO:0000256" key="7">
    <source>
        <dbReference type="PROSITE-ProRule" id="PRU00047"/>
    </source>
</evidence>
<dbReference type="GeneID" id="20526016"/>
<dbReference type="PANTHER" id="PTHR46543">
    <property type="entry name" value="ZINC FINGER CCHC DOMAIN-CONTAINING PROTEIN 7"/>
    <property type="match status" value="1"/>
</dbReference>
<evidence type="ECO:0000256" key="3">
    <source>
        <dbReference type="ARBA" id="ARBA00022737"/>
    </source>
</evidence>
<accession>A0A058ZEK1</accession>
<evidence type="ECO:0000256" key="4">
    <source>
        <dbReference type="ARBA" id="ARBA00022771"/>
    </source>
</evidence>
<feature type="region of interest" description="Disordered" evidence="8">
    <location>
        <begin position="77"/>
        <end position="96"/>
    </location>
</feature>
<evidence type="ECO:0000313" key="10">
    <source>
        <dbReference type="EMBL" id="KCV71882.1"/>
    </source>
</evidence>
<keyword evidence="3" id="KW-0677">Repeat</keyword>
<dbReference type="AlphaFoldDB" id="A0A058ZEK1"/>
<dbReference type="SMART" id="SM00343">
    <property type="entry name" value="ZnF_C2HC"/>
    <property type="match status" value="4"/>
</dbReference>
<feature type="compositionally biased region" description="Low complexity" evidence="8">
    <location>
        <begin position="650"/>
        <end position="659"/>
    </location>
</feature>
<evidence type="ECO:0000259" key="9">
    <source>
        <dbReference type="PROSITE" id="PS50158"/>
    </source>
</evidence>
<dbReference type="RefSeq" id="XP_009493460.1">
    <property type="nucleotide sequence ID" value="XM_009495185.1"/>
</dbReference>
<feature type="compositionally biased region" description="Low complexity" evidence="8">
    <location>
        <begin position="150"/>
        <end position="166"/>
    </location>
</feature>
<feature type="region of interest" description="Disordered" evidence="8">
    <location>
        <begin position="565"/>
        <end position="690"/>
    </location>
</feature>
<dbReference type="Pfam" id="PF00098">
    <property type="entry name" value="zf-CCHC"/>
    <property type="match status" value="1"/>
</dbReference>
<dbReference type="PROSITE" id="PS50158">
    <property type="entry name" value="ZF_CCHC"/>
    <property type="match status" value="2"/>
</dbReference>
<dbReference type="GO" id="GO:0008270">
    <property type="term" value="F:zinc ion binding"/>
    <property type="evidence" value="ECO:0007669"/>
    <property type="project" value="UniProtKB-KW"/>
</dbReference>
<dbReference type="InterPro" id="IPR036875">
    <property type="entry name" value="Znf_CCHC_sf"/>
</dbReference>
<sequence length="690" mass="72841">MIEPASHLLNLSPDKPPLSSDAMATAYESEVEFDSDLEAEILSRIYHRHVAPTEDPSSLVPGADAPAPGIELFSQPPADHSWAGQAGPVPGADNIPTAGSADSSFLPSMCPIVHVRSALLGGLSCSADLSTAIDANPAPSSEAGSPEGVDSPALSPDPSADSAATSTDEDSSFELDSQLELEDDEDQEEEDDFLDLTFSPASAPAFSRKPPAKARYFMLEQDEPNPRTGDRRPSFSIDDPLSTATIGETGLSKSEYLSSLKRLAVKDDAPAAEAGADTTPTPGTGTLNGLGVPVAFASFAMIVSLVRDMEADRLAEDGAPEEESFPDYYPRAPERPDGRLCVLCGVRGHWMQRCPEERCFECSGVGHRARFCPQRTGGLTARRAHRCSRCNALGHQHHQCHTIWRVYTPSELAVTSAAKATAALAAGRPVPRRGLIIRRWCYHCGERGHLGDDCTRRSFGGIFSSGSGPSGAAYRDLSPGPPPPSFRRVVTPFGYAALQAAGLSGMQGDSFTLGEIPAPRSSEASGTRSRSTFADNPPLKTSGTGAAAAAAAAPTLGELLNAAVSSNRKRPRPADLLPDQNWQKSPASKHRRTTALAKGEDDKKKKKKKKKAKESNDADVAAHPSSKRGKHASSKDEAASAASKKKSSRRSSSPSYSRGSSRKRAASHVAIDAKASKSAAKASKLAKSKA</sequence>
<keyword evidence="2" id="KW-0479">Metal-binding</keyword>
<feature type="domain" description="CCHC-type" evidence="9">
    <location>
        <begin position="358"/>
        <end position="374"/>
    </location>
</feature>
<organism evidence="10">
    <name type="scientific">Fonticula alba</name>
    <name type="common">Slime mold</name>
    <dbReference type="NCBI Taxonomy" id="691883"/>
    <lineage>
        <taxon>Eukaryota</taxon>
        <taxon>Rotosphaerida</taxon>
        <taxon>Fonticulaceae</taxon>
        <taxon>Fonticula</taxon>
    </lineage>
</organism>
<gene>
    <name evidence="10" type="ORF">H696_01291</name>
</gene>
<evidence type="ECO:0000313" key="11">
    <source>
        <dbReference type="Proteomes" id="UP000030693"/>
    </source>
</evidence>
<proteinExistence type="predicted"/>
<evidence type="ECO:0000256" key="2">
    <source>
        <dbReference type="ARBA" id="ARBA00022723"/>
    </source>
</evidence>
<feature type="domain" description="CCHC-type" evidence="9">
    <location>
        <begin position="441"/>
        <end position="456"/>
    </location>
</feature>
<dbReference type="GO" id="GO:0071035">
    <property type="term" value="P:nuclear polyadenylation-dependent rRNA catabolic process"/>
    <property type="evidence" value="ECO:0007669"/>
    <property type="project" value="TreeGrafter"/>
</dbReference>
<feature type="region of interest" description="Disordered" evidence="8">
    <location>
        <begin position="136"/>
        <end position="192"/>
    </location>
</feature>
<evidence type="ECO:0000256" key="8">
    <source>
        <dbReference type="SAM" id="MobiDB-lite"/>
    </source>
</evidence>
<feature type="compositionally biased region" description="Polar residues" evidence="8">
    <location>
        <begin position="522"/>
        <end position="544"/>
    </location>
</feature>
<dbReference type="Gene3D" id="4.10.60.10">
    <property type="entry name" value="Zinc finger, CCHC-type"/>
    <property type="match status" value="2"/>
</dbReference>
<feature type="compositionally biased region" description="Basic and acidic residues" evidence="8">
    <location>
        <begin position="224"/>
        <end position="233"/>
    </location>
</feature>
<dbReference type="STRING" id="691883.A0A058ZEK1"/>
<evidence type="ECO:0000256" key="6">
    <source>
        <dbReference type="ARBA" id="ARBA00023242"/>
    </source>
</evidence>
<dbReference type="GO" id="GO:0071038">
    <property type="term" value="P:TRAMP-dependent tRNA surveillance pathway"/>
    <property type="evidence" value="ECO:0007669"/>
    <property type="project" value="TreeGrafter"/>
</dbReference>
<feature type="region of interest" description="Disordered" evidence="8">
    <location>
        <begin position="511"/>
        <end position="546"/>
    </location>
</feature>
<dbReference type="SUPFAM" id="SSF57756">
    <property type="entry name" value="Retrovirus zinc finger-like domains"/>
    <property type="match status" value="1"/>
</dbReference>
<comment type="subcellular location">
    <subcellularLocation>
        <location evidence="1">Nucleus</location>
    </subcellularLocation>
</comment>
<keyword evidence="11" id="KW-1185">Reference proteome</keyword>
<dbReference type="EMBL" id="KB932202">
    <property type="protein sequence ID" value="KCV71882.1"/>
    <property type="molecule type" value="Genomic_DNA"/>
</dbReference>
<dbReference type="eggNOG" id="KOG4400">
    <property type="taxonomic scope" value="Eukaryota"/>
</dbReference>
<reference evidence="10" key="1">
    <citation type="submission" date="2013-04" db="EMBL/GenBank/DDBJ databases">
        <title>The Genome Sequence of Fonticula alba ATCC 38817.</title>
        <authorList>
            <consortium name="The Broad Institute Genomics Platform"/>
            <person name="Russ C."/>
            <person name="Cuomo C."/>
            <person name="Burger G."/>
            <person name="Gray M.W."/>
            <person name="Holland P.W.H."/>
            <person name="King N."/>
            <person name="Lang F.B.F."/>
            <person name="Roger A.J."/>
            <person name="Ruiz-Trillo I."/>
            <person name="Brown M."/>
            <person name="Walker B."/>
            <person name="Young S."/>
            <person name="Zeng Q."/>
            <person name="Gargeya S."/>
            <person name="Fitzgerald M."/>
            <person name="Haas B."/>
            <person name="Abouelleil A."/>
            <person name="Allen A.W."/>
            <person name="Alvarado L."/>
            <person name="Arachchi H.M."/>
            <person name="Berlin A.M."/>
            <person name="Chapman S.B."/>
            <person name="Gainer-Dewar J."/>
            <person name="Goldberg J."/>
            <person name="Griggs A."/>
            <person name="Gujja S."/>
            <person name="Hansen M."/>
            <person name="Howarth C."/>
            <person name="Imamovic A."/>
            <person name="Ireland A."/>
            <person name="Larimer J."/>
            <person name="McCowan C."/>
            <person name="Murphy C."/>
            <person name="Pearson M."/>
            <person name="Poon T.W."/>
            <person name="Priest M."/>
            <person name="Roberts A."/>
            <person name="Saif S."/>
            <person name="Shea T."/>
            <person name="Sisk P."/>
            <person name="Sykes S."/>
            <person name="Wortman J."/>
            <person name="Nusbaum C."/>
            <person name="Birren B."/>
        </authorList>
    </citation>
    <scope>NUCLEOTIDE SEQUENCE [LARGE SCALE GENOMIC DNA]</scope>
    <source>
        <strain evidence="10">ATCC 38817</strain>
    </source>
</reference>
<dbReference type="InterPro" id="IPR051644">
    <property type="entry name" value="TRAMP_AT-DNA-binding"/>
</dbReference>
<dbReference type="GO" id="GO:0071039">
    <property type="term" value="P:nuclear polyadenylation-dependent CUT catabolic process"/>
    <property type="evidence" value="ECO:0007669"/>
    <property type="project" value="TreeGrafter"/>
</dbReference>
<dbReference type="Proteomes" id="UP000030693">
    <property type="component" value="Unassembled WGS sequence"/>
</dbReference>
<dbReference type="GO" id="GO:0071031">
    <property type="term" value="P:nuclear mRNA surveillance of mRNA 3'-end processing"/>
    <property type="evidence" value="ECO:0007669"/>
    <property type="project" value="TreeGrafter"/>
</dbReference>
<dbReference type="GO" id="GO:0071036">
    <property type="term" value="P:nuclear polyadenylation-dependent snoRNA catabolic process"/>
    <property type="evidence" value="ECO:0007669"/>
    <property type="project" value="TreeGrafter"/>
</dbReference>
<keyword evidence="4 7" id="KW-0863">Zinc-finger</keyword>